<dbReference type="GO" id="GO:0044423">
    <property type="term" value="C:virion component"/>
    <property type="evidence" value="ECO:0007669"/>
    <property type="project" value="UniProtKB-KW"/>
</dbReference>
<dbReference type="PROSITE" id="PS51192">
    <property type="entry name" value="HELICASE_ATP_BIND_1"/>
    <property type="match status" value="1"/>
</dbReference>
<feature type="domain" description="Helicase ATP-binding" evidence="3">
    <location>
        <begin position="34"/>
        <end position="190"/>
    </location>
</feature>
<evidence type="ECO:0000259" key="3">
    <source>
        <dbReference type="PROSITE" id="PS51192"/>
    </source>
</evidence>
<dbReference type="Pfam" id="PF00176">
    <property type="entry name" value="SNF2-rel_dom"/>
    <property type="match status" value="1"/>
</dbReference>
<sequence>MNRIILEDLRNDNIPNNIAQILPHQLATLDFLYQNCINNDNSVLLFHKMGSGKTIISLLFSIIICNIKKVIIVLPSYSILEMWKQNLYRSLILLPNKEYNLQNIEFTTRTKLNEDITVVGKTDIINEKIKNYNDYIMIIDEAHNFFGNMTGSVLSTLRKNTNIIYILLTGSPITNTVSTIKDIVELLTRETFDENKYIKIGGNRVFEKSINNDGIDFLNKNLKGLISYYDEERKDVPEVKYRGKKIFLCPLTLCPMSKMHEENYYEVARNIKNDMFIKILMSVSLVSLGPISNYENFAQFMETDKKIFDNLYISNGKFTGSELIDLNISSKIKKFRDTIFSERNVGKRFIYFANSTIGSAIIRSVMIANGISEYGKEIVNNFACVNCIKDKNCHGNECIPMRFVIITSKELNKGNSNYINNILSIFNEDINDDGNNIMFLFGSKIISEAYTLKNVKDIWFLTVPETKSELDQCVARAVRSFSYKDTNTKVIIRICIASTTNTLSNDVSKTIEQYKDVNISDIHKNTLLNKIELLLTESSYTLSYDFRKQLYSELKFEKSKVADNIFKNLTILSFKDIEPTVLECFVLEKIRRFCYYNNRFKLSDLIKNIMKNVDVKYIELIKKYTIKAIDSSFVIDNNVFGNCYLEYYKNDIFTHPIILDYNNHLLSVRI</sequence>
<dbReference type="InterPro" id="IPR027417">
    <property type="entry name" value="P-loop_NTPase"/>
</dbReference>
<dbReference type="Proteomes" id="UP000792575">
    <property type="component" value="Genome"/>
</dbReference>
<dbReference type="GO" id="GO:0005524">
    <property type="term" value="F:ATP binding"/>
    <property type="evidence" value="ECO:0007669"/>
    <property type="project" value="InterPro"/>
</dbReference>
<dbReference type="InterPro" id="IPR014001">
    <property type="entry name" value="Helicase_ATP-bd"/>
</dbReference>
<evidence type="ECO:0000256" key="1">
    <source>
        <dbReference type="ARBA" id="ARBA00004328"/>
    </source>
</evidence>
<accession>A0A916KPL3</accession>
<name>A0A916KPL3_9POXV</name>
<dbReference type="OrthoDB" id="1135at10239"/>
<protein>
    <submittedName>
        <fullName evidence="4">Morph, VETF-s early transcription factor small</fullName>
    </submittedName>
</protein>
<comment type="subcellular location">
    <subcellularLocation>
        <location evidence="1">Virion</location>
    </subcellularLocation>
</comment>
<dbReference type="GeneID" id="15614088"/>
<organism evidence="4 5">
    <name type="scientific">Adoxophyes honmai entomopoxvirus 'L'</name>
    <dbReference type="NCBI Taxonomy" id="1293540"/>
    <lineage>
        <taxon>Viruses</taxon>
        <taxon>Varidnaviria</taxon>
        <taxon>Bamfordvirae</taxon>
        <taxon>Nucleocytoviricota</taxon>
        <taxon>Pokkesviricetes</taxon>
        <taxon>Chitovirales</taxon>
        <taxon>Poxviridae</taxon>
        <taxon>Entomopoxvirinae</taxon>
        <taxon>Betaentomopoxvirus</taxon>
        <taxon>Betaentomopoxvirus ahonmai</taxon>
    </lineage>
</organism>
<dbReference type="SUPFAM" id="SSF52540">
    <property type="entry name" value="P-loop containing nucleoside triphosphate hydrolases"/>
    <property type="match status" value="2"/>
</dbReference>
<gene>
    <name evidence="4" type="ORF">AHEV_159</name>
</gene>
<dbReference type="SMART" id="SM00487">
    <property type="entry name" value="DEXDc"/>
    <property type="match status" value="1"/>
</dbReference>
<proteinExistence type="predicted"/>
<dbReference type="KEGG" id="vg:15614088"/>
<dbReference type="RefSeq" id="YP_008003982.1">
    <property type="nucleotide sequence ID" value="NC_021247.1"/>
</dbReference>
<dbReference type="EMBL" id="HF679131">
    <property type="protein sequence ID" value="CCU55480.1"/>
    <property type="molecule type" value="Genomic_DNA"/>
</dbReference>
<keyword evidence="5" id="KW-1185">Reference proteome</keyword>
<dbReference type="Gene3D" id="3.40.50.300">
    <property type="entry name" value="P-loop containing nucleotide triphosphate hydrolases"/>
    <property type="match status" value="1"/>
</dbReference>
<evidence type="ECO:0000256" key="2">
    <source>
        <dbReference type="ARBA" id="ARBA00022844"/>
    </source>
</evidence>
<reference evidence="4" key="1">
    <citation type="journal article" date="2013" name="J. Virol.">
        <title>New Insights into the Evolution of Entomopoxvirinae from the Complete Genome Sequences of Four Entomopoxviruses Infecting Adoxophyes honmai, Choristoneura biennis, Choristoneura rosaceana, and Mythimna separata.</title>
        <authorList>
            <person name="Theze J."/>
            <person name="Takatsuka J."/>
            <person name="Li Z."/>
            <person name="Gallais J."/>
            <person name="Doucet D."/>
            <person name="Arif B."/>
            <person name="Nakai M."/>
            <person name="Herniou E.A."/>
        </authorList>
    </citation>
    <scope>NUCLEOTIDE SEQUENCE</scope>
    <source>
        <strain evidence="4">Tokyo</strain>
    </source>
</reference>
<dbReference type="InterPro" id="IPR000330">
    <property type="entry name" value="SNF2_N"/>
</dbReference>
<keyword evidence="2" id="KW-0946">Virion</keyword>
<evidence type="ECO:0000313" key="4">
    <source>
        <dbReference type="EMBL" id="CCU55480.1"/>
    </source>
</evidence>
<evidence type="ECO:0000313" key="5">
    <source>
        <dbReference type="Proteomes" id="UP000792575"/>
    </source>
</evidence>